<keyword evidence="3 4" id="KW-0326">Glycosidase</keyword>
<dbReference type="EC" id="3.2.1.17" evidence="4"/>
<dbReference type="Gene3D" id="2.30.30.170">
    <property type="match status" value="1"/>
</dbReference>
<dbReference type="PROSITE" id="PS51904">
    <property type="entry name" value="GLYCOSYL_HYDROL_F25_2"/>
    <property type="match status" value="1"/>
</dbReference>
<evidence type="ECO:0000256" key="2">
    <source>
        <dbReference type="ARBA" id="ARBA00022801"/>
    </source>
</evidence>
<dbReference type="Gene3D" id="3.20.20.80">
    <property type="entry name" value="Glycosidases"/>
    <property type="match status" value="1"/>
</dbReference>
<dbReference type="EMBL" id="JBHSGT010000059">
    <property type="protein sequence ID" value="MFC4710849.1"/>
    <property type="molecule type" value="Genomic_DNA"/>
</dbReference>
<dbReference type="Proteomes" id="UP001596026">
    <property type="component" value="Unassembled WGS sequence"/>
</dbReference>
<dbReference type="InterPro" id="IPR008270">
    <property type="entry name" value="Glyco_hydro_25_AS"/>
</dbReference>
<evidence type="ECO:0000256" key="5">
    <source>
        <dbReference type="SAM" id="MobiDB-lite"/>
    </source>
</evidence>
<comment type="catalytic activity">
    <reaction evidence="4">
        <text>Hydrolysis of (1-&gt;4)-beta-linkages between N-acetylmuramic acid and N-acetyl-D-glucosamine residues in a peptidoglycan and between N-acetyl-D-glucosamine residues in chitodextrins.</text>
        <dbReference type="EC" id="3.2.1.17"/>
    </reaction>
</comment>
<evidence type="ECO:0000256" key="1">
    <source>
        <dbReference type="ARBA" id="ARBA00010646"/>
    </source>
</evidence>
<dbReference type="InterPro" id="IPR002053">
    <property type="entry name" value="Glyco_hydro_25"/>
</dbReference>
<dbReference type="SMART" id="SM00641">
    <property type="entry name" value="Glyco_25"/>
    <property type="match status" value="1"/>
</dbReference>
<keyword evidence="2 4" id="KW-0378">Hydrolase</keyword>
<comment type="caution">
    <text evidence="6">The sequence shown here is derived from an EMBL/GenBank/DDBJ whole genome shotgun (WGS) entry which is preliminary data.</text>
</comment>
<evidence type="ECO:0000313" key="7">
    <source>
        <dbReference type="Proteomes" id="UP001596026"/>
    </source>
</evidence>
<dbReference type="PANTHER" id="PTHR34135:SF2">
    <property type="entry name" value="LYSOZYME"/>
    <property type="match status" value="1"/>
</dbReference>
<dbReference type="SUPFAM" id="SSF51445">
    <property type="entry name" value="(Trans)glycosidases"/>
    <property type="match status" value="1"/>
</dbReference>
<dbReference type="SUPFAM" id="SSF82057">
    <property type="entry name" value="Prokaryotic SH3-related domain"/>
    <property type="match status" value="1"/>
</dbReference>
<dbReference type="InterPro" id="IPR038200">
    <property type="entry name" value="GW_dom_sf"/>
</dbReference>
<reference evidence="7" key="1">
    <citation type="journal article" date="2019" name="Int. J. Syst. Evol. Microbiol.">
        <title>The Global Catalogue of Microorganisms (GCM) 10K type strain sequencing project: providing services to taxonomists for standard genome sequencing and annotation.</title>
        <authorList>
            <consortium name="The Broad Institute Genomics Platform"/>
            <consortium name="The Broad Institute Genome Sequencing Center for Infectious Disease"/>
            <person name="Wu L."/>
            <person name="Ma J."/>
        </authorList>
    </citation>
    <scope>NUCLEOTIDE SEQUENCE [LARGE SCALE GENOMIC DNA]</scope>
    <source>
        <strain evidence="7">CGMCC 1.19061</strain>
    </source>
</reference>
<protein>
    <recommendedName>
        <fullName evidence="4">Lysozyme</fullName>
        <ecNumber evidence="4">3.2.1.17</ecNumber>
    </recommendedName>
</protein>
<feature type="non-terminal residue" evidence="6">
    <location>
        <position position="601"/>
    </location>
</feature>
<keyword evidence="7" id="KW-1185">Reference proteome</keyword>
<accession>A0ABV9M5Z9</accession>
<feature type="region of interest" description="Disordered" evidence="5">
    <location>
        <begin position="95"/>
        <end position="117"/>
    </location>
</feature>
<dbReference type="RefSeq" id="WP_379966596.1">
    <property type="nucleotide sequence ID" value="NZ_JBHSGT010000059.1"/>
</dbReference>
<dbReference type="PANTHER" id="PTHR34135">
    <property type="entry name" value="LYSOZYME"/>
    <property type="match status" value="1"/>
</dbReference>
<evidence type="ECO:0000256" key="3">
    <source>
        <dbReference type="ARBA" id="ARBA00023295"/>
    </source>
</evidence>
<proteinExistence type="inferred from homology"/>
<evidence type="ECO:0000256" key="4">
    <source>
        <dbReference type="RuleBase" id="RU361176"/>
    </source>
</evidence>
<name>A0ABV9M5Z9_9ENTE</name>
<organism evidence="6 7">
    <name type="scientific">Enterococcus eurekensis</name>
    <dbReference type="NCBI Taxonomy" id="1159753"/>
    <lineage>
        <taxon>Bacteria</taxon>
        <taxon>Bacillati</taxon>
        <taxon>Bacillota</taxon>
        <taxon>Bacilli</taxon>
        <taxon>Lactobacillales</taxon>
        <taxon>Enterococcaceae</taxon>
        <taxon>Enterococcus</taxon>
    </lineage>
</organism>
<evidence type="ECO:0000313" key="6">
    <source>
        <dbReference type="EMBL" id="MFC4710849.1"/>
    </source>
</evidence>
<gene>
    <name evidence="6" type="ORF">ACFO3L_09585</name>
</gene>
<dbReference type="InterPro" id="IPR018077">
    <property type="entry name" value="Glyco_hydro_fam25_subgr"/>
</dbReference>
<comment type="similarity">
    <text evidence="1 4">Belongs to the glycosyl hydrolase 25 family.</text>
</comment>
<dbReference type="InterPro" id="IPR017853">
    <property type="entry name" value="GH"/>
</dbReference>
<dbReference type="Pfam" id="PF01183">
    <property type="entry name" value="Glyco_hydro_25"/>
    <property type="match status" value="1"/>
</dbReference>
<sequence length="601" mass="68830">MMRKIYTGIAIIGLLVSQITNVSVVFSDEVQGRVSIEQNDESSISTVENKEISDSFNESIESINGSFERIEEMMNSDSETEIFSEETIEEEIEEITNTTSSQEAEEDMADNSSESTEYIESIDKDSTETLEYEEVFYNNQRFQFPIQEEIEEIEKNLKDNHRLGAYTKSKSNGDLFFSKITEKQQGRPHWNFIDVSSHQGELSVADYEYMKKQGVTGVVVKLTEGTFYTNPFARTQIENAEKAGLKASTYHFSRYTTKKGAESEAIYYAKEAKRLNLTSDTVMVNSLEVNLNEYSTQNAIFFANKLKEHGFRNLVHYTTSLILEESKLSTSILGDEYLWIAEYPEEPAEKNRLHSMSSAWQWSNEMTFELIPGKIFGVSSDYKGMFSNPIEDEDKIIEPIKDSSITSEKKLNKYTTITAKDFVFWKDLSFQTKNGMSSKYFQQTLFVEKEFTLSGGEKYLSIKDKNNKLLGYVDEKYLTLVNGEQGAHQEYGKYVSIKGTNDIWDGFAWKNSKSGLAYKNQTFQARGVYHHFNGSRYLSLYDNKGIWLGYINESGTTLGNGEQGAHQEYGKYVSIKGTNDIWDGFAWKNSKSRLAYKNQTF</sequence>
<dbReference type="PROSITE" id="PS00953">
    <property type="entry name" value="GLYCOSYL_HYDROL_F25_1"/>
    <property type="match status" value="1"/>
</dbReference>